<dbReference type="EMBL" id="BMYQ01000004">
    <property type="protein sequence ID" value="GGW29252.1"/>
    <property type="molecule type" value="Genomic_DNA"/>
</dbReference>
<name>A0A918MJM6_9RHOB</name>
<reference evidence="2" key="2">
    <citation type="submission" date="2020-09" db="EMBL/GenBank/DDBJ databases">
        <authorList>
            <person name="Sun Q."/>
            <person name="Kim S."/>
        </authorList>
    </citation>
    <scope>NUCLEOTIDE SEQUENCE</scope>
    <source>
        <strain evidence="2">KCTC 23714</strain>
    </source>
</reference>
<comment type="caution">
    <text evidence="2">The sequence shown here is derived from an EMBL/GenBank/DDBJ whole genome shotgun (WGS) entry which is preliminary data.</text>
</comment>
<sequence>MTASARPKTAGRKSATGLPDIQGCQTGIWHELRLREEARARAIAEKYAVTKPARRTLISGLLRRLIHVNPLPSQH</sequence>
<dbReference type="AlphaFoldDB" id="A0A918MJM6"/>
<dbReference type="Proteomes" id="UP000628984">
    <property type="component" value="Unassembled WGS sequence"/>
</dbReference>
<dbReference type="RefSeq" id="WP_189633449.1">
    <property type="nucleotide sequence ID" value="NZ_BMYQ01000004.1"/>
</dbReference>
<keyword evidence="3" id="KW-1185">Reference proteome</keyword>
<protein>
    <submittedName>
        <fullName evidence="2">Uncharacterized protein</fullName>
    </submittedName>
</protein>
<accession>A0A918MJM6</accession>
<reference evidence="2" key="1">
    <citation type="journal article" date="2014" name="Int. J. Syst. Evol. Microbiol.">
        <title>Complete genome sequence of Corynebacterium casei LMG S-19264T (=DSM 44701T), isolated from a smear-ripened cheese.</title>
        <authorList>
            <consortium name="US DOE Joint Genome Institute (JGI-PGF)"/>
            <person name="Walter F."/>
            <person name="Albersmeier A."/>
            <person name="Kalinowski J."/>
            <person name="Ruckert C."/>
        </authorList>
    </citation>
    <scope>NUCLEOTIDE SEQUENCE</scope>
    <source>
        <strain evidence="2">KCTC 23714</strain>
    </source>
</reference>
<evidence type="ECO:0000313" key="3">
    <source>
        <dbReference type="Proteomes" id="UP000628984"/>
    </source>
</evidence>
<evidence type="ECO:0000313" key="2">
    <source>
        <dbReference type="EMBL" id="GGW29252.1"/>
    </source>
</evidence>
<proteinExistence type="predicted"/>
<gene>
    <name evidence="2" type="ORF">GCM10011452_17240</name>
</gene>
<feature type="region of interest" description="Disordered" evidence="1">
    <location>
        <begin position="1"/>
        <end position="21"/>
    </location>
</feature>
<organism evidence="2 3">
    <name type="scientific">Gemmobacter lanyuensis</name>
    <dbReference type="NCBI Taxonomy" id="1054497"/>
    <lineage>
        <taxon>Bacteria</taxon>
        <taxon>Pseudomonadati</taxon>
        <taxon>Pseudomonadota</taxon>
        <taxon>Alphaproteobacteria</taxon>
        <taxon>Rhodobacterales</taxon>
        <taxon>Paracoccaceae</taxon>
        <taxon>Gemmobacter</taxon>
    </lineage>
</organism>
<evidence type="ECO:0000256" key="1">
    <source>
        <dbReference type="SAM" id="MobiDB-lite"/>
    </source>
</evidence>